<feature type="transmembrane region" description="Helical" evidence="9">
    <location>
        <begin position="124"/>
        <end position="143"/>
    </location>
</feature>
<keyword evidence="2" id="KW-0813">Transport</keyword>
<proteinExistence type="predicted"/>
<evidence type="ECO:0000256" key="8">
    <source>
        <dbReference type="ARBA" id="ARBA00023136"/>
    </source>
</evidence>
<feature type="domain" description="Cation/H+ exchanger transmembrane" evidence="10">
    <location>
        <begin position="14"/>
        <end position="402"/>
    </location>
</feature>
<evidence type="ECO:0000259" key="10">
    <source>
        <dbReference type="Pfam" id="PF00999"/>
    </source>
</evidence>
<evidence type="ECO:0000256" key="7">
    <source>
        <dbReference type="ARBA" id="ARBA00023065"/>
    </source>
</evidence>
<evidence type="ECO:0000256" key="1">
    <source>
        <dbReference type="ARBA" id="ARBA00004651"/>
    </source>
</evidence>
<keyword evidence="5 9" id="KW-0812">Transmembrane</keyword>
<comment type="subcellular location">
    <subcellularLocation>
        <location evidence="1">Cell membrane</location>
        <topology evidence="1">Multi-pass membrane protein</topology>
    </subcellularLocation>
</comment>
<keyword evidence="7" id="KW-0406">Ion transport</keyword>
<reference evidence="12 13" key="1">
    <citation type="submission" date="2023-06" db="EMBL/GenBank/DDBJ databases">
        <title>Roseiconus lacunae JC819 isolated from Gulf of Mannar region, Tamil Nadu.</title>
        <authorList>
            <person name="Pk S."/>
            <person name="Ch S."/>
            <person name="Ch V.R."/>
        </authorList>
    </citation>
    <scope>NUCLEOTIDE SEQUENCE [LARGE SCALE GENOMIC DNA]</scope>
    <source>
        <strain evidence="12 13">JC819</strain>
    </source>
</reference>
<feature type="transmembrane region" description="Helical" evidence="9">
    <location>
        <begin position="30"/>
        <end position="45"/>
    </location>
</feature>
<dbReference type="PANTHER" id="PTHR32507:SF0">
    <property type="entry name" value="NA(+)_H(+) ANTIPORTER 2-RELATED"/>
    <property type="match status" value="1"/>
</dbReference>
<dbReference type="EMBL" id="JASZZN010000013">
    <property type="protein sequence ID" value="MDM4017362.1"/>
    <property type="molecule type" value="Genomic_DNA"/>
</dbReference>
<feature type="transmembrane region" description="Helical" evidence="9">
    <location>
        <begin position="306"/>
        <end position="328"/>
    </location>
</feature>
<dbReference type="Gene3D" id="3.40.50.720">
    <property type="entry name" value="NAD(P)-binding Rossmann-like Domain"/>
    <property type="match status" value="1"/>
</dbReference>
<keyword evidence="4" id="KW-1003">Cell membrane</keyword>
<keyword evidence="3" id="KW-0050">Antiport</keyword>
<organism evidence="12 13">
    <name type="scientific">Roseiconus lacunae</name>
    <dbReference type="NCBI Taxonomy" id="2605694"/>
    <lineage>
        <taxon>Bacteria</taxon>
        <taxon>Pseudomonadati</taxon>
        <taxon>Planctomycetota</taxon>
        <taxon>Planctomycetia</taxon>
        <taxon>Pirellulales</taxon>
        <taxon>Pirellulaceae</taxon>
        <taxon>Roseiconus</taxon>
    </lineage>
</organism>
<dbReference type="Pfam" id="PF00999">
    <property type="entry name" value="Na_H_Exchanger"/>
    <property type="match status" value="1"/>
</dbReference>
<dbReference type="Proteomes" id="UP001239462">
    <property type="component" value="Unassembled WGS sequence"/>
</dbReference>
<evidence type="ECO:0000256" key="4">
    <source>
        <dbReference type="ARBA" id="ARBA00022475"/>
    </source>
</evidence>
<dbReference type="Gene3D" id="1.20.1530.20">
    <property type="match status" value="1"/>
</dbReference>
<protein>
    <submittedName>
        <fullName evidence="12">Sodium:proton antiporter</fullName>
    </submittedName>
</protein>
<accession>A0ABT7PLJ0</accession>
<keyword evidence="6 9" id="KW-1133">Transmembrane helix</keyword>
<dbReference type="InterPro" id="IPR003148">
    <property type="entry name" value="RCK_N"/>
</dbReference>
<feature type="transmembrane region" description="Helical" evidence="9">
    <location>
        <begin position="164"/>
        <end position="183"/>
    </location>
</feature>
<dbReference type="Pfam" id="PF02254">
    <property type="entry name" value="TrkA_N"/>
    <property type="match status" value="1"/>
</dbReference>
<feature type="transmembrane region" description="Helical" evidence="9">
    <location>
        <begin position="97"/>
        <end position="118"/>
    </location>
</feature>
<evidence type="ECO:0000256" key="5">
    <source>
        <dbReference type="ARBA" id="ARBA00022692"/>
    </source>
</evidence>
<dbReference type="InterPro" id="IPR036291">
    <property type="entry name" value="NAD(P)-bd_dom_sf"/>
</dbReference>
<sequence length="609" mass="65577">MDYFLVYLVCIPILAVTAQWIAWKLKLPSILLLLLFGLALGGVFRPDEVLAEVTGGDAEMAGPNLLFPLVSLAVGVIMFEGGLSLKFSELKESGVPALRLCTVGALITVIGVAITAHYCLGFHWRMSFLVGAILMVTGPTVIGPLIKQVRPSNRVANTLKWEGIVIDPIGAVTSVLVFEALLIDAGNGTGHIAYMLAKTAIVGIVAGIIGGFFVTELIRRFLLPDNLHGVGALAVALLLFGLSDYVAHESGLITVTVMGVWMTNRHPMDIEHIVQLQEHLVTLLIGCLFIVLGSRMELAGILDQGLWGPLFTLILIVAVRPLSVFVALLGSKLNFKEQCFIAGLAPRGIVAAAISTVFALQLQRQGSAELASSASQLSNVIFMTIIGTVAIYGLGATPLANWLGLADKDSSGVLIVGADPWVREFALELKDANVPVVIVDTNFAKVSLAKMAGLNAHCVNIANEHARDALPLGGIGQMMAMTSNNEVNTFAVRECRSLFGRANVYQLTFDEKAGRTIDKSLTGRGLFAKGLKFQELERRFKDGWELKTTRLSDEFGFEDFVAQRKQVELLCIIDEQKQLKLDTVDEPVEPQSKCSVIALVENGEGSSQT</sequence>
<dbReference type="InterPro" id="IPR006153">
    <property type="entry name" value="Cation/H_exchanger_TM"/>
</dbReference>
<evidence type="ECO:0000256" key="6">
    <source>
        <dbReference type="ARBA" id="ARBA00022989"/>
    </source>
</evidence>
<keyword evidence="13" id="KW-1185">Reference proteome</keyword>
<evidence type="ECO:0000256" key="9">
    <source>
        <dbReference type="SAM" id="Phobius"/>
    </source>
</evidence>
<evidence type="ECO:0000256" key="2">
    <source>
        <dbReference type="ARBA" id="ARBA00022448"/>
    </source>
</evidence>
<feature type="transmembrane region" description="Helical" evidence="9">
    <location>
        <begin position="195"/>
        <end position="214"/>
    </location>
</feature>
<feature type="domain" description="RCK N-terminal" evidence="11">
    <location>
        <begin position="413"/>
        <end position="505"/>
    </location>
</feature>
<comment type="caution">
    <text evidence="12">The sequence shown here is derived from an EMBL/GenBank/DDBJ whole genome shotgun (WGS) entry which is preliminary data.</text>
</comment>
<evidence type="ECO:0000313" key="12">
    <source>
        <dbReference type="EMBL" id="MDM4017362.1"/>
    </source>
</evidence>
<dbReference type="RefSeq" id="WP_230776031.1">
    <property type="nucleotide sequence ID" value="NZ_CP141221.1"/>
</dbReference>
<feature type="transmembrane region" description="Helical" evidence="9">
    <location>
        <begin position="65"/>
        <end position="85"/>
    </location>
</feature>
<dbReference type="InterPro" id="IPR038770">
    <property type="entry name" value="Na+/solute_symporter_sf"/>
</dbReference>
<evidence type="ECO:0000313" key="13">
    <source>
        <dbReference type="Proteomes" id="UP001239462"/>
    </source>
</evidence>
<name>A0ABT7PLJ0_9BACT</name>
<feature type="transmembrane region" description="Helical" evidence="9">
    <location>
        <begin position="276"/>
        <end position="294"/>
    </location>
</feature>
<evidence type="ECO:0000256" key="3">
    <source>
        <dbReference type="ARBA" id="ARBA00022449"/>
    </source>
</evidence>
<keyword evidence="8 9" id="KW-0472">Membrane</keyword>
<feature type="transmembrane region" description="Helical" evidence="9">
    <location>
        <begin position="380"/>
        <end position="403"/>
    </location>
</feature>
<dbReference type="PANTHER" id="PTHR32507">
    <property type="entry name" value="NA(+)/H(+) ANTIPORTER 1"/>
    <property type="match status" value="1"/>
</dbReference>
<feature type="transmembrane region" description="Helical" evidence="9">
    <location>
        <begin position="340"/>
        <end position="360"/>
    </location>
</feature>
<evidence type="ECO:0000259" key="11">
    <source>
        <dbReference type="Pfam" id="PF02254"/>
    </source>
</evidence>
<feature type="transmembrane region" description="Helical" evidence="9">
    <location>
        <begin position="6"/>
        <end position="23"/>
    </location>
</feature>
<gene>
    <name evidence="12" type="ORF">QTN89_18080</name>
</gene>
<dbReference type="SUPFAM" id="SSF51735">
    <property type="entry name" value="NAD(P)-binding Rossmann-fold domains"/>
    <property type="match status" value="1"/>
</dbReference>